<dbReference type="SUPFAM" id="SSF89447">
    <property type="entry name" value="AbrB/MazE/MraZ-like"/>
    <property type="match status" value="1"/>
</dbReference>
<dbReference type="AlphaFoldDB" id="X1KJ86"/>
<dbReference type="EMBL" id="BARV01003445">
    <property type="protein sequence ID" value="GAI07107.1"/>
    <property type="molecule type" value="Genomic_DNA"/>
</dbReference>
<name>X1KJ86_9ZZZZ</name>
<dbReference type="SMART" id="SM00966">
    <property type="entry name" value="SpoVT_AbrB"/>
    <property type="match status" value="1"/>
</dbReference>
<evidence type="ECO:0000313" key="2">
    <source>
        <dbReference type="EMBL" id="GAI07107.1"/>
    </source>
</evidence>
<proteinExistence type="predicted"/>
<sequence>MEQMNMRAIGRCFGTAVLGPRGQLVIPMEARKELGIDTGSKLLVFGHFGGRGLIFIKAEAAEELLNIMSTRLDEVAKLVKESKTAGAGIEDEGKAS</sequence>
<reference evidence="2" key="1">
    <citation type="journal article" date="2014" name="Front. Microbiol.">
        <title>High frequency of phylogenetically diverse reductive dehalogenase-homologous genes in deep subseafloor sedimentary metagenomes.</title>
        <authorList>
            <person name="Kawai M."/>
            <person name="Futagami T."/>
            <person name="Toyoda A."/>
            <person name="Takaki Y."/>
            <person name="Nishi S."/>
            <person name="Hori S."/>
            <person name="Arai W."/>
            <person name="Tsubouchi T."/>
            <person name="Morono Y."/>
            <person name="Uchiyama I."/>
            <person name="Ito T."/>
            <person name="Fujiyama A."/>
            <person name="Inagaki F."/>
            <person name="Takami H."/>
        </authorList>
    </citation>
    <scope>NUCLEOTIDE SEQUENCE</scope>
    <source>
        <strain evidence="2">Expedition CK06-06</strain>
    </source>
</reference>
<accession>X1KJ86</accession>
<feature type="domain" description="SpoVT-AbrB" evidence="1">
    <location>
        <begin position="16"/>
        <end position="63"/>
    </location>
</feature>
<organism evidence="2">
    <name type="scientific">marine sediment metagenome</name>
    <dbReference type="NCBI Taxonomy" id="412755"/>
    <lineage>
        <taxon>unclassified sequences</taxon>
        <taxon>metagenomes</taxon>
        <taxon>ecological metagenomes</taxon>
    </lineage>
</organism>
<dbReference type="GO" id="GO:0003677">
    <property type="term" value="F:DNA binding"/>
    <property type="evidence" value="ECO:0007669"/>
    <property type="project" value="InterPro"/>
</dbReference>
<comment type="caution">
    <text evidence="2">The sequence shown here is derived from an EMBL/GenBank/DDBJ whole genome shotgun (WGS) entry which is preliminary data.</text>
</comment>
<dbReference type="InterPro" id="IPR007159">
    <property type="entry name" value="SpoVT-AbrB_dom"/>
</dbReference>
<dbReference type="Gene3D" id="2.10.260.10">
    <property type="match status" value="1"/>
</dbReference>
<dbReference type="InterPro" id="IPR037914">
    <property type="entry name" value="SpoVT-AbrB_sf"/>
</dbReference>
<evidence type="ECO:0000259" key="1">
    <source>
        <dbReference type="SMART" id="SM00966"/>
    </source>
</evidence>
<gene>
    <name evidence="2" type="ORF">S06H3_08230</name>
</gene>
<protein>
    <recommendedName>
        <fullName evidence="1">SpoVT-AbrB domain-containing protein</fullName>
    </recommendedName>
</protein>